<dbReference type="Gene3D" id="2.60.120.260">
    <property type="entry name" value="Galactose-binding domain-like"/>
    <property type="match status" value="1"/>
</dbReference>
<proteinExistence type="predicted"/>
<feature type="signal peptide" evidence="2">
    <location>
        <begin position="1"/>
        <end position="24"/>
    </location>
</feature>
<comment type="caution">
    <text evidence="3">The sequence shown here is derived from an EMBL/GenBank/DDBJ whole genome shotgun (WGS) entry which is preliminary data.</text>
</comment>
<name>A0A5C5Y904_9PLAN</name>
<keyword evidence="2" id="KW-0732">Signal</keyword>
<feature type="region of interest" description="Disordered" evidence="1">
    <location>
        <begin position="1016"/>
        <end position="1049"/>
    </location>
</feature>
<keyword evidence="4" id="KW-1185">Reference proteome</keyword>
<sequence length="1061" mass="116442" precursor="true">MWIGRGVCAGALLLGTLLWATVGADESSQDVTPAAASPPEPTWSLVIDDRPVSTKTPVFLKPRAASQVQIQATRSDATTGQSVRFIARLLSVQPHRDVDRQTATSAWDDQGSTETITVDLPDDLAAGVHELRIQLTDIVDSTWNRFRKATELMPMTRLTLVVLPETKVNAADVKTEHSETWTGDQLSDEAIAAVTWRSEDAVRAGGDPLRPFNRWMPKSNPITGSALPHLPGMTPNPLLNLPAVGKGDSLAAKLNATQSIQLELYAGSSLLDPRQLIDPRQLVHARQLDPRQLLGRNGPDDRRLYRIRIRHAGPIGSVLTVAAEQAGASDAAVCRVIASGDRAADGLDPDADRWEETSMLVRGAGDTFRLAVTNDGPGDVLIRSIELESTTIPSPTNNQNRTHKIAGGRQVHLAVTSPDWSARWTGDVDWRSLQDEFVDATCQAQKDWVAAQRCVDFVRTMGIDGVVVSDSLSPHPRRILRSVLESRGCRCTEGHLLTSDQQTMQSPSAESVNQGEHQDAPEPVRDPGWATWVSSTTSSIASLETVDVYAMGREAYTVASRLRCPRRERVDHQHDRPIALWCGQPPHDIGQPTAMGEAVWRDLQMGIARLDPDVVLLHVTPDFLPSDDRIWATLRRFTALPTGDGALLAAADSHHDYVIARAHRVDDKHGGTEPIDRTGDNRTAVDATKRPVFLTLGNLAPWPVDAYIQTTGETQDRHDKTTQESRDREPEGTRYRLGPGQWTAVPWAANAPVPRLVRVVPVGGQPLAEAVQHDVTRVIQRMGLLDQLADQTHPQGDCRLANGDFESVGQLGLIGWVHSQFPEGAVLLDDKNPAGGDRSLCLTNPPGSNNRTWVISDAIAAPLTGRLTVIASLRGLGKSNQPPLRLRTTLEGHAGGQAFRRSQTIRLKADSAWSHQQHLLTVADIPRDAQQLRLAIDSLDSGKVWIDDLKLQQWFPLRPERDELQRLAFLAIDGVRQENLTHAARLLQNQWSQLLLDDHAGLHLDADSLEPAFVRRRSGSEMKSSTSKSDQAVRPVDADSSESDQGMTGRIRSWLPQQLRF</sequence>
<gene>
    <name evidence="3" type="ORF">Pan14r_39850</name>
</gene>
<accession>A0A5C5Y904</accession>
<feature type="region of interest" description="Disordered" evidence="1">
    <location>
        <begin position="710"/>
        <end position="739"/>
    </location>
</feature>
<feature type="compositionally biased region" description="Polar residues" evidence="1">
    <location>
        <begin position="498"/>
        <end position="515"/>
    </location>
</feature>
<dbReference type="AlphaFoldDB" id="A0A5C5Y904"/>
<evidence type="ECO:0000256" key="2">
    <source>
        <dbReference type="SAM" id="SignalP"/>
    </source>
</evidence>
<feature type="chain" id="PRO_5022956609" description="Calcineurin-like phosphoesterase domain-containing protein" evidence="2">
    <location>
        <begin position="25"/>
        <end position="1061"/>
    </location>
</feature>
<dbReference type="OrthoDB" id="271087at2"/>
<evidence type="ECO:0000313" key="3">
    <source>
        <dbReference type="EMBL" id="TWT71674.1"/>
    </source>
</evidence>
<dbReference type="RefSeq" id="WP_146439948.1">
    <property type="nucleotide sequence ID" value="NZ_SJPL01000001.1"/>
</dbReference>
<evidence type="ECO:0008006" key="5">
    <source>
        <dbReference type="Google" id="ProtNLM"/>
    </source>
</evidence>
<organism evidence="3 4">
    <name type="scientific">Crateriforma conspicua</name>
    <dbReference type="NCBI Taxonomy" id="2527996"/>
    <lineage>
        <taxon>Bacteria</taxon>
        <taxon>Pseudomonadati</taxon>
        <taxon>Planctomycetota</taxon>
        <taxon>Planctomycetia</taxon>
        <taxon>Planctomycetales</taxon>
        <taxon>Planctomycetaceae</taxon>
        <taxon>Crateriforma</taxon>
    </lineage>
</organism>
<feature type="compositionally biased region" description="Basic and acidic residues" evidence="1">
    <location>
        <begin position="516"/>
        <end position="525"/>
    </location>
</feature>
<dbReference type="Proteomes" id="UP000317238">
    <property type="component" value="Unassembled WGS sequence"/>
</dbReference>
<dbReference type="EMBL" id="SJPL01000001">
    <property type="protein sequence ID" value="TWT71674.1"/>
    <property type="molecule type" value="Genomic_DNA"/>
</dbReference>
<reference evidence="3 4" key="1">
    <citation type="submission" date="2019-02" db="EMBL/GenBank/DDBJ databases">
        <title>Deep-cultivation of Planctomycetes and their phenomic and genomic characterization uncovers novel biology.</title>
        <authorList>
            <person name="Wiegand S."/>
            <person name="Jogler M."/>
            <person name="Boedeker C."/>
            <person name="Pinto D."/>
            <person name="Vollmers J."/>
            <person name="Rivas-Marin E."/>
            <person name="Kohn T."/>
            <person name="Peeters S.H."/>
            <person name="Heuer A."/>
            <person name="Rast P."/>
            <person name="Oberbeckmann S."/>
            <person name="Bunk B."/>
            <person name="Jeske O."/>
            <person name="Meyerdierks A."/>
            <person name="Storesund J.E."/>
            <person name="Kallscheuer N."/>
            <person name="Luecker S."/>
            <person name="Lage O.M."/>
            <person name="Pohl T."/>
            <person name="Merkel B.J."/>
            <person name="Hornburger P."/>
            <person name="Mueller R.-W."/>
            <person name="Bruemmer F."/>
            <person name="Labrenz M."/>
            <person name="Spormann A.M."/>
            <person name="Op Den Camp H."/>
            <person name="Overmann J."/>
            <person name="Amann R."/>
            <person name="Jetten M.S.M."/>
            <person name="Mascher T."/>
            <person name="Medema M.H."/>
            <person name="Devos D.P."/>
            <person name="Kaster A.-K."/>
            <person name="Ovreas L."/>
            <person name="Rohde M."/>
            <person name="Galperin M.Y."/>
            <person name="Jogler C."/>
        </authorList>
    </citation>
    <scope>NUCLEOTIDE SEQUENCE [LARGE SCALE GENOMIC DNA]</scope>
    <source>
        <strain evidence="3 4">Pan14r</strain>
    </source>
</reference>
<evidence type="ECO:0000256" key="1">
    <source>
        <dbReference type="SAM" id="MobiDB-lite"/>
    </source>
</evidence>
<evidence type="ECO:0000313" key="4">
    <source>
        <dbReference type="Proteomes" id="UP000317238"/>
    </source>
</evidence>
<feature type="region of interest" description="Disordered" evidence="1">
    <location>
        <begin position="497"/>
        <end position="527"/>
    </location>
</feature>
<feature type="compositionally biased region" description="Basic and acidic residues" evidence="1">
    <location>
        <begin position="714"/>
        <end position="734"/>
    </location>
</feature>
<protein>
    <recommendedName>
        <fullName evidence="5">Calcineurin-like phosphoesterase domain-containing protein</fullName>
    </recommendedName>
</protein>